<name>A0A8R1EXS8_CAEJA</name>
<proteinExistence type="predicted"/>
<dbReference type="AlphaFoldDB" id="A0A8R1EXS8"/>
<evidence type="ECO:0000313" key="3">
    <source>
        <dbReference type="Proteomes" id="UP000005237"/>
    </source>
</evidence>
<dbReference type="Proteomes" id="UP000005237">
    <property type="component" value="Unassembled WGS sequence"/>
</dbReference>
<evidence type="ECO:0000256" key="1">
    <source>
        <dbReference type="SAM" id="MobiDB-lite"/>
    </source>
</evidence>
<dbReference type="EnsemblMetazoa" id="CJA42980.1">
    <property type="protein sequence ID" value="CJA42980.1"/>
    <property type="gene ID" value="WBGene00218828"/>
</dbReference>
<protein>
    <submittedName>
        <fullName evidence="2">Uncharacterized protein</fullName>
    </submittedName>
</protein>
<keyword evidence="3" id="KW-1185">Reference proteome</keyword>
<reference evidence="2" key="2">
    <citation type="submission" date="2022-06" db="UniProtKB">
        <authorList>
            <consortium name="EnsemblMetazoa"/>
        </authorList>
    </citation>
    <scope>IDENTIFICATION</scope>
    <source>
        <strain evidence="2">DF5081</strain>
    </source>
</reference>
<sequence>MSRINNLSAVYGDNMLVPVEHNEEHLAQKEMEFDKDDESVFLASTEELIYRSLVFNQQPASVNVLVVSAPCHCISWKKEADYAPCVKKMERKVGGFVQAAKRGFSWTGFVFNISSEVVSFVEGVKNNIRSAITHTSAGKASQQRRRHSNLHYFRQVSHPKHRKKKSCAPGTVQEENGCEGFHLLIMMSPSLYTDQGEGSKESAHEGEDSQESAQQRRRLARAQEKTLKRVQVEKIRKDSES</sequence>
<feature type="region of interest" description="Disordered" evidence="1">
    <location>
        <begin position="192"/>
        <end position="241"/>
    </location>
</feature>
<evidence type="ECO:0000313" key="2">
    <source>
        <dbReference type="EnsemblMetazoa" id="CJA42980.1"/>
    </source>
</evidence>
<feature type="compositionally biased region" description="Basic and acidic residues" evidence="1">
    <location>
        <begin position="197"/>
        <end position="207"/>
    </location>
</feature>
<organism evidence="2 3">
    <name type="scientific">Caenorhabditis japonica</name>
    <dbReference type="NCBI Taxonomy" id="281687"/>
    <lineage>
        <taxon>Eukaryota</taxon>
        <taxon>Metazoa</taxon>
        <taxon>Ecdysozoa</taxon>
        <taxon>Nematoda</taxon>
        <taxon>Chromadorea</taxon>
        <taxon>Rhabditida</taxon>
        <taxon>Rhabditina</taxon>
        <taxon>Rhabditomorpha</taxon>
        <taxon>Rhabditoidea</taxon>
        <taxon>Rhabditidae</taxon>
        <taxon>Peloderinae</taxon>
        <taxon>Caenorhabditis</taxon>
    </lineage>
</organism>
<feature type="compositionally biased region" description="Basic and acidic residues" evidence="1">
    <location>
        <begin position="221"/>
        <end position="241"/>
    </location>
</feature>
<reference evidence="3" key="1">
    <citation type="submission" date="2010-08" db="EMBL/GenBank/DDBJ databases">
        <authorList>
            <consortium name="Caenorhabditis japonica Sequencing Consortium"/>
            <person name="Wilson R.K."/>
        </authorList>
    </citation>
    <scope>NUCLEOTIDE SEQUENCE [LARGE SCALE GENOMIC DNA]</scope>
    <source>
        <strain evidence="3">DF5081</strain>
    </source>
</reference>
<accession>A0A8R1EXS8</accession>